<dbReference type="EMBL" id="BAAAFM010000003">
    <property type="protein sequence ID" value="GAA0203198.1"/>
    <property type="molecule type" value="Genomic_DNA"/>
</dbReference>
<feature type="transmembrane region" description="Helical" evidence="8">
    <location>
        <begin position="301"/>
        <end position="318"/>
    </location>
</feature>
<sequence length="516" mass="55937">MSGAINNGLSNELSSEIANQMMTQEALMQWIILLPLLAIPGILLFHKQQNLREAATLIVGALLLFAVIAFYQSFDAGQGAYVHWWELLPGLDIAFRAEPLGVLFSLVAGSLWLVTSIYSIGYMRGHGEGNQTRFYFFFAIAITGVMGLAFADNLFTLFVFYEILTLSTYPLVTHAGTDKARHGGRIYLSILLVTSILFFLFAVIGTWTETGDLTFTAGGVFDDSTSKVVASVLLALFVFGIGKAAVMPFHRWLPAAMVAPTPVSALLHAVAVVKAGVFSIMKVCVYIFGIDLLAELPITDWLLYIATAGVLLASLVAMRQDNLKKRLAYSTVSQLGYITIGALLATQSGVLGGSFHIVAHAFGKITLFFCAGAIMVAAHKTEISDMRGLGKTMPLTMIAFFIGSMSIIGLPPAAGMWSKWYLLMGTLEAEQVAVMIVLMISSLLNIAYLLPIPLRAFFDGERSVVSIRRDEIKEAPWPSLLALSITAIMTLVFFFWPQPFYGLAQSLATIAGGAHG</sequence>
<gene>
    <name evidence="10" type="ORF">GCM10009123_08090</name>
</gene>
<evidence type="ECO:0000256" key="8">
    <source>
        <dbReference type="SAM" id="Phobius"/>
    </source>
</evidence>
<evidence type="ECO:0000256" key="4">
    <source>
        <dbReference type="ARBA" id="ARBA00022692"/>
    </source>
</evidence>
<evidence type="ECO:0000313" key="10">
    <source>
        <dbReference type="EMBL" id="GAA0203198.1"/>
    </source>
</evidence>
<dbReference type="Pfam" id="PF00361">
    <property type="entry name" value="Proton_antipo_M"/>
    <property type="match status" value="1"/>
</dbReference>
<keyword evidence="5 8" id="KW-1133">Transmembrane helix</keyword>
<dbReference type="InterPro" id="IPR050586">
    <property type="entry name" value="CPA3_Na-H_Antiporter_D"/>
</dbReference>
<evidence type="ECO:0000256" key="1">
    <source>
        <dbReference type="ARBA" id="ARBA00004651"/>
    </source>
</evidence>
<accession>A0ABN0SW10</accession>
<dbReference type="PANTHER" id="PTHR42703:SF1">
    <property type="entry name" value="NA(+)_H(+) ANTIPORTER SUBUNIT D1"/>
    <property type="match status" value="1"/>
</dbReference>
<feature type="transmembrane region" description="Helical" evidence="8">
    <location>
        <begin position="228"/>
        <end position="246"/>
    </location>
</feature>
<keyword evidence="3" id="KW-1003">Cell membrane</keyword>
<dbReference type="Proteomes" id="UP001501221">
    <property type="component" value="Unassembled WGS sequence"/>
</dbReference>
<evidence type="ECO:0000256" key="7">
    <source>
        <dbReference type="RuleBase" id="RU000320"/>
    </source>
</evidence>
<feature type="transmembrane region" description="Helical" evidence="8">
    <location>
        <begin position="186"/>
        <end position="208"/>
    </location>
</feature>
<reference evidence="10 11" key="1">
    <citation type="journal article" date="2019" name="Int. J. Syst. Evol. Microbiol.">
        <title>The Global Catalogue of Microorganisms (GCM) 10K type strain sequencing project: providing services to taxonomists for standard genome sequencing and annotation.</title>
        <authorList>
            <consortium name="The Broad Institute Genomics Platform"/>
            <consortium name="The Broad Institute Genome Sequencing Center for Infectious Disease"/>
            <person name="Wu L."/>
            <person name="Ma J."/>
        </authorList>
    </citation>
    <scope>NUCLEOTIDE SEQUENCE [LARGE SCALE GENOMIC DNA]</scope>
    <source>
        <strain evidence="10 11">JCM 16211</strain>
    </source>
</reference>
<keyword evidence="11" id="KW-1185">Reference proteome</keyword>
<evidence type="ECO:0000313" key="11">
    <source>
        <dbReference type="Proteomes" id="UP001501221"/>
    </source>
</evidence>
<evidence type="ECO:0000256" key="5">
    <source>
        <dbReference type="ARBA" id="ARBA00022989"/>
    </source>
</evidence>
<feature type="transmembrane region" description="Helical" evidence="8">
    <location>
        <begin position="57"/>
        <end position="74"/>
    </location>
</feature>
<evidence type="ECO:0000256" key="2">
    <source>
        <dbReference type="ARBA" id="ARBA00005346"/>
    </source>
</evidence>
<feature type="transmembrane region" description="Helical" evidence="8">
    <location>
        <begin position="398"/>
        <end position="420"/>
    </location>
</feature>
<dbReference type="InterPro" id="IPR001750">
    <property type="entry name" value="ND/Mrp_TM"/>
</dbReference>
<dbReference type="PANTHER" id="PTHR42703">
    <property type="entry name" value="NADH DEHYDROGENASE"/>
    <property type="match status" value="1"/>
</dbReference>
<feature type="transmembrane region" description="Helical" evidence="8">
    <location>
        <begin position="100"/>
        <end position="122"/>
    </location>
</feature>
<comment type="subcellular location">
    <subcellularLocation>
        <location evidence="1">Cell membrane</location>
        <topology evidence="1">Multi-pass membrane protein</topology>
    </subcellularLocation>
    <subcellularLocation>
        <location evidence="7">Membrane</location>
        <topology evidence="7">Multi-pass membrane protein</topology>
    </subcellularLocation>
</comment>
<feature type="transmembrane region" description="Helical" evidence="8">
    <location>
        <begin position="475"/>
        <end position="496"/>
    </location>
</feature>
<name>A0ABN0SW10_9GAMM</name>
<keyword evidence="4 7" id="KW-0812">Transmembrane</keyword>
<feature type="domain" description="NADH:quinone oxidoreductase/Mrp antiporter transmembrane" evidence="9">
    <location>
        <begin position="151"/>
        <end position="444"/>
    </location>
</feature>
<evidence type="ECO:0000259" key="9">
    <source>
        <dbReference type="Pfam" id="PF00361"/>
    </source>
</evidence>
<feature type="transmembrane region" description="Helical" evidence="8">
    <location>
        <begin position="27"/>
        <end position="45"/>
    </location>
</feature>
<comment type="caution">
    <text evidence="10">The sequence shown here is derived from an EMBL/GenBank/DDBJ whole genome shotgun (WGS) entry which is preliminary data.</text>
</comment>
<feature type="transmembrane region" description="Helical" evidence="8">
    <location>
        <begin position="134"/>
        <end position="151"/>
    </location>
</feature>
<protein>
    <submittedName>
        <fullName evidence="10">Proton-conducting transporter membrane subunit</fullName>
    </submittedName>
</protein>
<feature type="transmembrane region" description="Helical" evidence="8">
    <location>
        <begin position="327"/>
        <end position="345"/>
    </location>
</feature>
<feature type="transmembrane region" description="Helical" evidence="8">
    <location>
        <begin position="157"/>
        <end position="174"/>
    </location>
</feature>
<organism evidence="10 11">
    <name type="scientific">Kangiella japonica</name>
    <dbReference type="NCBI Taxonomy" id="647384"/>
    <lineage>
        <taxon>Bacteria</taxon>
        <taxon>Pseudomonadati</taxon>
        <taxon>Pseudomonadota</taxon>
        <taxon>Gammaproteobacteria</taxon>
        <taxon>Kangiellales</taxon>
        <taxon>Kangiellaceae</taxon>
        <taxon>Kangiella</taxon>
    </lineage>
</organism>
<dbReference type="PRINTS" id="PR01434">
    <property type="entry name" value="NADHDHGNASE5"/>
</dbReference>
<evidence type="ECO:0000256" key="6">
    <source>
        <dbReference type="ARBA" id="ARBA00023136"/>
    </source>
</evidence>
<feature type="transmembrane region" description="Helical" evidence="8">
    <location>
        <begin position="432"/>
        <end position="454"/>
    </location>
</feature>
<feature type="transmembrane region" description="Helical" evidence="8">
    <location>
        <begin position="266"/>
        <end position="289"/>
    </location>
</feature>
<evidence type="ECO:0000256" key="3">
    <source>
        <dbReference type="ARBA" id="ARBA00022475"/>
    </source>
</evidence>
<comment type="similarity">
    <text evidence="2">Belongs to the CPA3 antiporters (TC 2.A.63) subunit D family.</text>
</comment>
<feature type="transmembrane region" description="Helical" evidence="8">
    <location>
        <begin position="357"/>
        <end position="378"/>
    </location>
</feature>
<proteinExistence type="inferred from homology"/>
<keyword evidence="6 8" id="KW-0472">Membrane</keyword>